<proteinExistence type="predicted"/>
<organism evidence="2 3">
    <name type="scientific">Puccinia graminis f. sp. tritici</name>
    <dbReference type="NCBI Taxonomy" id="56615"/>
    <lineage>
        <taxon>Eukaryota</taxon>
        <taxon>Fungi</taxon>
        <taxon>Dikarya</taxon>
        <taxon>Basidiomycota</taxon>
        <taxon>Pucciniomycotina</taxon>
        <taxon>Pucciniomycetes</taxon>
        <taxon>Pucciniales</taxon>
        <taxon>Pucciniaceae</taxon>
        <taxon>Puccinia</taxon>
    </lineage>
</organism>
<name>A0A5B0S7W4_PUCGR</name>
<dbReference type="Proteomes" id="UP000325313">
    <property type="component" value="Unassembled WGS sequence"/>
</dbReference>
<evidence type="ECO:0000256" key="1">
    <source>
        <dbReference type="SAM" id="MobiDB-lite"/>
    </source>
</evidence>
<comment type="caution">
    <text evidence="2">The sequence shown here is derived from an EMBL/GenBank/DDBJ whole genome shotgun (WGS) entry which is preliminary data.</text>
</comment>
<evidence type="ECO:0000313" key="2">
    <source>
        <dbReference type="EMBL" id="KAA1133233.1"/>
    </source>
</evidence>
<feature type="region of interest" description="Disordered" evidence="1">
    <location>
        <begin position="63"/>
        <end position="93"/>
    </location>
</feature>
<gene>
    <name evidence="2" type="ORF">PGTUg99_008401</name>
</gene>
<reference evidence="2 3" key="1">
    <citation type="submission" date="2019-05" db="EMBL/GenBank/DDBJ databases">
        <title>Emergence of the Ug99 lineage of the wheat stem rust pathogen through somatic hybridization.</title>
        <authorList>
            <person name="Li F."/>
            <person name="Upadhyaya N.M."/>
            <person name="Sperschneider J."/>
            <person name="Matny O."/>
            <person name="Nguyen-Phuc H."/>
            <person name="Mago R."/>
            <person name="Raley C."/>
            <person name="Miller M.E."/>
            <person name="Silverstein K.A.T."/>
            <person name="Henningsen E."/>
            <person name="Hirsch C.D."/>
            <person name="Visser B."/>
            <person name="Pretorius Z.A."/>
            <person name="Steffenson B.J."/>
            <person name="Schwessinger B."/>
            <person name="Dodds P.N."/>
            <person name="Figueroa M."/>
        </authorList>
    </citation>
    <scope>NUCLEOTIDE SEQUENCE [LARGE SCALE GENOMIC DNA]</scope>
    <source>
        <strain evidence="2 3">Ug99</strain>
    </source>
</reference>
<evidence type="ECO:0000313" key="3">
    <source>
        <dbReference type="Proteomes" id="UP000325313"/>
    </source>
</evidence>
<dbReference type="AlphaFoldDB" id="A0A5B0S7W4"/>
<sequence>MAIHPPTARTLVPILIQQAIPFQDGGFFLGQRSDCPLSHHHAGILFLGRFQVKKLPYLGLSSTRRGPEAVQPTSREHSRGCGCGPLVSGPIEA</sequence>
<accession>A0A5B0S7W4</accession>
<protein>
    <submittedName>
        <fullName evidence="2">Uncharacterized protein</fullName>
    </submittedName>
</protein>
<dbReference type="EMBL" id="VDEP01000072">
    <property type="protein sequence ID" value="KAA1133233.1"/>
    <property type="molecule type" value="Genomic_DNA"/>
</dbReference>